<comment type="caution">
    <text evidence="1">The sequence shown here is derived from an EMBL/GenBank/DDBJ whole genome shotgun (WGS) entry which is preliminary data.</text>
</comment>
<sequence>MPDRFQTVRELRSFLGKLNYARNFIPDLAREISSLHAKTSPKGNFAFNSEDVKTVRAIKEKVRLLQPLSLPGPLDYIVIQTDGSKLGIHLFRPFTVRTDCQAIVELYNKQNEKKVSSRRWTNFLDCVAGSGYQATFEHIKGSNNTAADTLSRIILDGNGGIEDTYPSPIKLAYLQFLDSPHTDTSVLEEAKSFGHLDLTDFSQFIGYKMSSASYNGDIQRIMPCMSLDSCDSHESLDYG</sequence>
<evidence type="ECO:0000313" key="2">
    <source>
        <dbReference type="Proteomes" id="UP001281410"/>
    </source>
</evidence>
<organism evidence="1 2">
    <name type="scientific">Dipteronia sinensis</name>
    <dbReference type="NCBI Taxonomy" id="43782"/>
    <lineage>
        <taxon>Eukaryota</taxon>
        <taxon>Viridiplantae</taxon>
        <taxon>Streptophyta</taxon>
        <taxon>Embryophyta</taxon>
        <taxon>Tracheophyta</taxon>
        <taxon>Spermatophyta</taxon>
        <taxon>Magnoliopsida</taxon>
        <taxon>eudicotyledons</taxon>
        <taxon>Gunneridae</taxon>
        <taxon>Pentapetalae</taxon>
        <taxon>rosids</taxon>
        <taxon>malvids</taxon>
        <taxon>Sapindales</taxon>
        <taxon>Sapindaceae</taxon>
        <taxon>Hippocastanoideae</taxon>
        <taxon>Acereae</taxon>
        <taxon>Dipteronia</taxon>
    </lineage>
</organism>
<dbReference type="Gene3D" id="3.30.70.270">
    <property type="match status" value="1"/>
</dbReference>
<evidence type="ECO:0000313" key="1">
    <source>
        <dbReference type="EMBL" id="KAK3184721.1"/>
    </source>
</evidence>
<proteinExistence type="predicted"/>
<dbReference type="Proteomes" id="UP001281410">
    <property type="component" value="Unassembled WGS sequence"/>
</dbReference>
<dbReference type="PANTHER" id="PTHR37984">
    <property type="entry name" value="PROTEIN CBG26694"/>
    <property type="match status" value="1"/>
</dbReference>
<dbReference type="InterPro" id="IPR043128">
    <property type="entry name" value="Rev_trsase/Diguanyl_cyclase"/>
</dbReference>
<reference evidence="1" key="1">
    <citation type="journal article" date="2023" name="Plant J.">
        <title>Genome sequences and population genomics provide insights into the demographic history, inbreeding, and mutation load of two 'living fossil' tree species of Dipteronia.</title>
        <authorList>
            <person name="Feng Y."/>
            <person name="Comes H.P."/>
            <person name="Chen J."/>
            <person name="Zhu S."/>
            <person name="Lu R."/>
            <person name="Zhang X."/>
            <person name="Li P."/>
            <person name="Qiu J."/>
            <person name="Olsen K.M."/>
            <person name="Qiu Y."/>
        </authorList>
    </citation>
    <scope>NUCLEOTIDE SEQUENCE</scope>
    <source>
        <strain evidence="1">NBL</strain>
    </source>
</reference>
<dbReference type="InterPro" id="IPR043502">
    <property type="entry name" value="DNA/RNA_pol_sf"/>
</dbReference>
<gene>
    <name evidence="1" type="ORF">Dsin_032007</name>
</gene>
<dbReference type="AlphaFoldDB" id="A0AAD9ZMF4"/>
<dbReference type="SUPFAM" id="SSF56672">
    <property type="entry name" value="DNA/RNA polymerases"/>
    <property type="match status" value="1"/>
</dbReference>
<keyword evidence="2" id="KW-1185">Reference proteome</keyword>
<name>A0AAD9ZMF4_9ROSI</name>
<protein>
    <recommendedName>
        <fullName evidence="3">Reverse transcriptase/retrotransposon-derived protein RNase H-like domain-containing protein</fullName>
    </recommendedName>
</protein>
<accession>A0AAD9ZMF4</accession>
<dbReference type="EMBL" id="JANJYJ010000010">
    <property type="protein sequence ID" value="KAK3184721.1"/>
    <property type="molecule type" value="Genomic_DNA"/>
</dbReference>
<dbReference type="PANTHER" id="PTHR37984:SF5">
    <property type="entry name" value="PROTEIN NYNRIN-LIKE"/>
    <property type="match status" value="1"/>
</dbReference>
<dbReference type="InterPro" id="IPR050951">
    <property type="entry name" value="Retrovirus_Pol_polyprotein"/>
</dbReference>
<evidence type="ECO:0008006" key="3">
    <source>
        <dbReference type="Google" id="ProtNLM"/>
    </source>
</evidence>